<comment type="caution">
    <text evidence="3">The sequence shown here is derived from an EMBL/GenBank/DDBJ whole genome shotgun (WGS) entry which is preliminary data.</text>
</comment>
<dbReference type="Pfam" id="PF13439">
    <property type="entry name" value="Glyco_transf_4"/>
    <property type="match status" value="1"/>
</dbReference>
<reference evidence="3" key="1">
    <citation type="submission" date="2014-12" db="EMBL/GenBank/DDBJ databases">
        <authorList>
            <person name="Huang H.-H."/>
            <person name="Chen S.-C."/>
            <person name="Lai M.-C."/>
        </authorList>
    </citation>
    <scope>NUCLEOTIDE SEQUENCE</scope>
    <source>
        <strain evidence="3">K1F9705b</strain>
    </source>
</reference>
<dbReference type="RefSeq" id="WP_211529871.1">
    <property type="nucleotide sequence ID" value="NZ_JWHL01000002.1"/>
</dbReference>
<dbReference type="Proteomes" id="UP000730161">
    <property type="component" value="Unassembled WGS sequence"/>
</dbReference>
<feature type="domain" description="Glycosyl transferase family 1" evidence="1">
    <location>
        <begin position="210"/>
        <end position="364"/>
    </location>
</feature>
<protein>
    <submittedName>
        <fullName evidence="3">Glycosyl transferase family 1</fullName>
    </submittedName>
</protein>
<keyword evidence="4" id="KW-1185">Reference proteome</keyword>
<name>A0A8J7W8G6_9EURY</name>
<dbReference type="EMBL" id="JWHL01000002">
    <property type="protein sequence ID" value="MBR1368255.1"/>
    <property type="molecule type" value="Genomic_DNA"/>
</dbReference>
<dbReference type="PANTHER" id="PTHR45947">
    <property type="entry name" value="SULFOQUINOVOSYL TRANSFERASE SQD2"/>
    <property type="match status" value="1"/>
</dbReference>
<evidence type="ECO:0000259" key="1">
    <source>
        <dbReference type="Pfam" id="PF00534"/>
    </source>
</evidence>
<dbReference type="Pfam" id="PF00534">
    <property type="entry name" value="Glycos_transf_1"/>
    <property type="match status" value="1"/>
</dbReference>
<dbReference type="GO" id="GO:0016757">
    <property type="term" value="F:glycosyltransferase activity"/>
    <property type="evidence" value="ECO:0007669"/>
    <property type="project" value="InterPro"/>
</dbReference>
<sequence>MKILQVTPFFKPMWESGGVTRVAYEISKQLSDMGNDITVYTTNRSKIANNLITNVPVEMEGFKVYYFENLRRYFPWKPLPILPYYLPFIAKKEIKNFDCIHIHDHRSLLAVIVYYYARKYNIPYVVQAHGSLPYLVGKGRQKKVFDYIIGKRILKYANKTIALNITEKNGYIALGVHQNKVEIVPNGINISDYNHLPNPGTFKQLYGMSLDDRIILYVGRPDPTKGVDLLIRSFADIHTQDKKVKLVIVGVKGTNLSFEKLVKSLKLEEMVIFTGFVSKEDKMAAYVDADVFVTPSFTGFPMTFLEACLCGTPIVTTDKGDFLDWINDEVGFVVTYEKEELKEAILKIIQDGSLRMRFSERGKELVQTRYNWTSIVQDIEKIYDDIQK</sequence>
<dbReference type="InterPro" id="IPR001296">
    <property type="entry name" value="Glyco_trans_1"/>
</dbReference>
<gene>
    <name evidence="3" type="ORF">RJ53_01590</name>
</gene>
<keyword evidence="3" id="KW-0808">Transferase</keyword>
<dbReference type="InterPro" id="IPR050194">
    <property type="entry name" value="Glycosyltransferase_grp1"/>
</dbReference>
<dbReference type="InterPro" id="IPR028098">
    <property type="entry name" value="Glyco_trans_4-like_N"/>
</dbReference>
<dbReference type="Gene3D" id="3.40.50.2000">
    <property type="entry name" value="Glycogen Phosphorylase B"/>
    <property type="match status" value="2"/>
</dbReference>
<proteinExistence type="predicted"/>
<evidence type="ECO:0000313" key="3">
    <source>
        <dbReference type="EMBL" id="MBR1368255.1"/>
    </source>
</evidence>
<evidence type="ECO:0000259" key="2">
    <source>
        <dbReference type="Pfam" id="PF13439"/>
    </source>
</evidence>
<dbReference type="AlphaFoldDB" id="A0A8J7W8G6"/>
<feature type="domain" description="Glycosyltransferase subfamily 4-like N-terminal" evidence="2">
    <location>
        <begin position="17"/>
        <end position="191"/>
    </location>
</feature>
<dbReference type="OrthoDB" id="132546at2157"/>
<evidence type="ECO:0000313" key="4">
    <source>
        <dbReference type="Proteomes" id="UP000730161"/>
    </source>
</evidence>
<organism evidence="3 4">
    <name type="scientific">Methanocalculus chunghsingensis</name>
    <dbReference type="NCBI Taxonomy" id="156457"/>
    <lineage>
        <taxon>Archaea</taxon>
        <taxon>Methanobacteriati</taxon>
        <taxon>Methanobacteriota</taxon>
        <taxon>Stenosarchaea group</taxon>
        <taxon>Methanomicrobia</taxon>
        <taxon>Methanomicrobiales</taxon>
        <taxon>Methanocalculaceae</taxon>
        <taxon>Methanocalculus</taxon>
    </lineage>
</organism>
<accession>A0A8J7W8G6</accession>
<dbReference type="CDD" id="cd03801">
    <property type="entry name" value="GT4_PimA-like"/>
    <property type="match status" value="1"/>
</dbReference>
<dbReference type="SUPFAM" id="SSF53756">
    <property type="entry name" value="UDP-Glycosyltransferase/glycogen phosphorylase"/>
    <property type="match status" value="1"/>
</dbReference>
<dbReference type="PANTHER" id="PTHR45947:SF3">
    <property type="entry name" value="SULFOQUINOVOSYL TRANSFERASE SQD2"/>
    <property type="match status" value="1"/>
</dbReference>